<evidence type="ECO:0000256" key="1">
    <source>
        <dbReference type="ARBA" id="ARBA00004141"/>
    </source>
</evidence>
<feature type="transmembrane region" description="Helical" evidence="5">
    <location>
        <begin position="166"/>
        <end position="189"/>
    </location>
</feature>
<keyword evidence="4 5" id="KW-0472">Membrane</keyword>
<evidence type="ECO:0000256" key="5">
    <source>
        <dbReference type="SAM" id="Phobius"/>
    </source>
</evidence>
<reference evidence="8" key="1">
    <citation type="journal article" date="2019" name="Int. J. Syst. Evol. Microbiol.">
        <title>The Global Catalogue of Microorganisms (GCM) 10K type strain sequencing project: providing services to taxonomists for standard genome sequencing and annotation.</title>
        <authorList>
            <consortium name="The Broad Institute Genomics Platform"/>
            <consortium name="The Broad Institute Genome Sequencing Center for Infectious Disease"/>
            <person name="Wu L."/>
            <person name="Ma J."/>
        </authorList>
    </citation>
    <scope>NUCLEOTIDE SEQUENCE [LARGE SCALE GENOMIC DNA]</scope>
    <source>
        <strain evidence="8">JCM 32206</strain>
    </source>
</reference>
<protein>
    <submittedName>
        <fullName evidence="7">FUSC family protein</fullName>
    </submittedName>
</protein>
<feature type="domain" description="Integral membrane bound transporter" evidence="6">
    <location>
        <begin position="324"/>
        <end position="449"/>
    </location>
</feature>
<evidence type="ECO:0000256" key="4">
    <source>
        <dbReference type="ARBA" id="ARBA00023136"/>
    </source>
</evidence>
<organism evidence="7 8">
    <name type="scientific">Rhodococcus olei</name>
    <dbReference type="NCBI Taxonomy" id="2161675"/>
    <lineage>
        <taxon>Bacteria</taxon>
        <taxon>Bacillati</taxon>
        <taxon>Actinomycetota</taxon>
        <taxon>Actinomycetes</taxon>
        <taxon>Mycobacteriales</taxon>
        <taxon>Nocardiaceae</taxon>
        <taxon>Rhodococcus</taxon>
    </lineage>
</organism>
<feature type="transmembrane region" description="Helical" evidence="5">
    <location>
        <begin position="142"/>
        <end position="160"/>
    </location>
</feature>
<feature type="transmembrane region" description="Helical" evidence="5">
    <location>
        <begin position="90"/>
        <end position="109"/>
    </location>
</feature>
<sequence>MPVLTDSTRLGHSRGALVHSVSPATWRRAFDVHAADATIAISMRVALGAALVLVAFGLTGRSSLAGFAVLGALSIAFSRHEPLRRTAAKVGFVGALVVVSVVVGGLIALAAPPMWGQIAVIAVLSGLAAAVLTAFRVGGPGPVILIFAATAAVGSTGSPADLRAATVAAAVGAAVGFVTALIPFVFLPWGPARLAVARALAAAAAVPDGGRVDAAEAAIAAAREKLALTTGADGHAHLRDLAALLAEAEAALADWRRGDGTRLAAIVRHGQELRRVKQHTVIVGHPGAPADLPRPSGFFAAGAAGLRARSIAHHGGRIAVAAALAGWLAAAAGLGHPLWASMGAMAAMQGVGYAPTVQRAIQRLLGNVGGAVLAAAVLSASLGYWPTIAIVVVLQVAAEITATRNYALCSLFVTPMALLVVGLGTAVGPEIGLSRVLDNLIGVVVGVVVAAVTVSVKDRMHLHAST</sequence>
<evidence type="ECO:0000313" key="8">
    <source>
        <dbReference type="Proteomes" id="UP001501183"/>
    </source>
</evidence>
<gene>
    <name evidence="7" type="ORF">GCM10023094_09130</name>
</gene>
<keyword evidence="2 5" id="KW-0812">Transmembrane</keyword>
<name>A0ABP8NY12_9NOCA</name>
<comment type="caution">
    <text evidence="7">The sequence shown here is derived from an EMBL/GenBank/DDBJ whole genome shotgun (WGS) entry which is preliminary data.</text>
</comment>
<comment type="subcellular location">
    <subcellularLocation>
        <location evidence="1">Membrane</location>
        <topology evidence="1">Multi-pass membrane protein</topology>
    </subcellularLocation>
</comment>
<feature type="transmembrane region" description="Helical" evidence="5">
    <location>
        <begin position="439"/>
        <end position="456"/>
    </location>
</feature>
<dbReference type="Pfam" id="PF13515">
    <property type="entry name" value="FUSC_2"/>
    <property type="match status" value="1"/>
</dbReference>
<keyword evidence="3 5" id="KW-1133">Transmembrane helix</keyword>
<evidence type="ECO:0000256" key="2">
    <source>
        <dbReference type="ARBA" id="ARBA00022692"/>
    </source>
</evidence>
<feature type="transmembrane region" description="Helical" evidence="5">
    <location>
        <begin position="62"/>
        <end position="78"/>
    </location>
</feature>
<dbReference type="Proteomes" id="UP001501183">
    <property type="component" value="Unassembled WGS sequence"/>
</dbReference>
<feature type="transmembrane region" description="Helical" evidence="5">
    <location>
        <begin position="115"/>
        <end position="135"/>
    </location>
</feature>
<feature type="transmembrane region" description="Helical" evidence="5">
    <location>
        <begin position="318"/>
        <end position="339"/>
    </location>
</feature>
<keyword evidence="8" id="KW-1185">Reference proteome</keyword>
<evidence type="ECO:0000313" key="7">
    <source>
        <dbReference type="EMBL" id="GAA4474116.1"/>
    </source>
</evidence>
<dbReference type="RefSeq" id="WP_345342575.1">
    <property type="nucleotide sequence ID" value="NZ_BAABFB010000022.1"/>
</dbReference>
<accession>A0ABP8NY12</accession>
<feature type="transmembrane region" description="Helical" evidence="5">
    <location>
        <begin position="406"/>
        <end position="427"/>
    </location>
</feature>
<proteinExistence type="predicted"/>
<evidence type="ECO:0000259" key="6">
    <source>
        <dbReference type="Pfam" id="PF13515"/>
    </source>
</evidence>
<dbReference type="EMBL" id="BAABFB010000022">
    <property type="protein sequence ID" value="GAA4474116.1"/>
    <property type="molecule type" value="Genomic_DNA"/>
</dbReference>
<dbReference type="InterPro" id="IPR049453">
    <property type="entry name" value="Memb_transporter_dom"/>
</dbReference>
<evidence type="ECO:0000256" key="3">
    <source>
        <dbReference type="ARBA" id="ARBA00022989"/>
    </source>
</evidence>
<feature type="transmembrane region" description="Helical" evidence="5">
    <location>
        <begin position="371"/>
        <end position="394"/>
    </location>
</feature>